<dbReference type="EMBL" id="UINC01005714">
    <property type="protein sequence ID" value="SVA23096.1"/>
    <property type="molecule type" value="Genomic_DNA"/>
</dbReference>
<sequence>MIHPITIDIYSDTVCPWCYIGYKKLQSAINSVSHLKFDLVWRPFQLNPDMPNEGMERQQYLEVKFGGKQKAKDTYQSIYNVGIENNIHFQFEKIKTTPNSFASHKLLAIAHRMNKQSSVVEALFYSYFIEGIDIGNMEQLIVIAKQHNIYNDKTLQYLKSDEDKDNLLAEEIQARELGIKGVPCFIINRKFVLFGAQDKKNFLDIFHKINK</sequence>
<proteinExistence type="predicted"/>
<dbReference type="AlphaFoldDB" id="A0A381U4E4"/>
<dbReference type="SUPFAM" id="SSF52833">
    <property type="entry name" value="Thioredoxin-like"/>
    <property type="match status" value="1"/>
</dbReference>
<dbReference type="InterPro" id="IPR001853">
    <property type="entry name" value="DSBA-like_thioredoxin_dom"/>
</dbReference>
<evidence type="ECO:0000259" key="1">
    <source>
        <dbReference type="Pfam" id="PF01323"/>
    </source>
</evidence>
<dbReference type="CDD" id="cd03024">
    <property type="entry name" value="DsbA_FrnE"/>
    <property type="match status" value="1"/>
</dbReference>
<feature type="domain" description="DSBA-like thioredoxin" evidence="1">
    <location>
        <begin position="6"/>
        <end position="204"/>
    </location>
</feature>
<protein>
    <recommendedName>
        <fullName evidence="1">DSBA-like thioredoxin domain-containing protein</fullName>
    </recommendedName>
</protein>
<accession>A0A381U4E4</accession>
<organism evidence="2">
    <name type="scientific">marine metagenome</name>
    <dbReference type="NCBI Taxonomy" id="408172"/>
    <lineage>
        <taxon>unclassified sequences</taxon>
        <taxon>metagenomes</taxon>
        <taxon>ecological metagenomes</taxon>
    </lineage>
</organism>
<dbReference type="PANTHER" id="PTHR13887">
    <property type="entry name" value="GLUTATHIONE S-TRANSFERASE KAPPA"/>
    <property type="match status" value="1"/>
</dbReference>
<dbReference type="Gene3D" id="3.40.30.10">
    <property type="entry name" value="Glutaredoxin"/>
    <property type="match status" value="1"/>
</dbReference>
<dbReference type="InterPro" id="IPR036249">
    <property type="entry name" value="Thioredoxin-like_sf"/>
</dbReference>
<dbReference type="PANTHER" id="PTHR13887:SF41">
    <property type="entry name" value="THIOREDOXIN SUPERFAMILY PROTEIN"/>
    <property type="match status" value="1"/>
</dbReference>
<evidence type="ECO:0000313" key="2">
    <source>
        <dbReference type="EMBL" id="SVA23096.1"/>
    </source>
</evidence>
<gene>
    <name evidence="2" type="ORF">METZ01_LOCUS75950</name>
</gene>
<dbReference type="GO" id="GO:0016491">
    <property type="term" value="F:oxidoreductase activity"/>
    <property type="evidence" value="ECO:0007669"/>
    <property type="project" value="InterPro"/>
</dbReference>
<name>A0A381U4E4_9ZZZZ</name>
<dbReference type="Pfam" id="PF01323">
    <property type="entry name" value="DSBA"/>
    <property type="match status" value="1"/>
</dbReference>
<reference evidence="2" key="1">
    <citation type="submission" date="2018-05" db="EMBL/GenBank/DDBJ databases">
        <authorList>
            <person name="Lanie J.A."/>
            <person name="Ng W.-L."/>
            <person name="Kazmierczak K.M."/>
            <person name="Andrzejewski T.M."/>
            <person name="Davidsen T.M."/>
            <person name="Wayne K.J."/>
            <person name="Tettelin H."/>
            <person name="Glass J.I."/>
            <person name="Rusch D."/>
            <person name="Podicherti R."/>
            <person name="Tsui H.-C.T."/>
            <person name="Winkler M.E."/>
        </authorList>
    </citation>
    <scope>NUCLEOTIDE SEQUENCE</scope>
</reference>